<dbReference type="RefSeq" id="WP_208346105.1">
    <property type="nucleotide sequence ID" value="NZ_CAWQFN010000873.1"/>
</dbReference>
<protein>
    <submittedName>
        <fullName evidence="2">PIN domain-containing protein</fullName>
    </submittedName>
</protein>
<dbReference type="InterPro" id="IPR002716">
    <property type="entry name" value="PIN_dom"/>
</dbReference>
<dbReference type="Pfam" id="PF01850">
    <property type="entry name" value="PIN"/>
    <property type="match status" value="1"/>
</dbReference>
<dbReference type="EMBL" id="JAALHA020000016">
    <property type="protein sequence ID" value="MDR9898193.1"/>
    <property type="molecule type" value="Genomic_DNA"/>
</dbReference>
<evidence type="ECO:0000313" key="2">
    <source>
        <dbReference type="EMBL" id="MDR9898193.1"/>
    </source>
</evidence>
<dbReference type="AlphaFoldDB" id="A0AAP5IB11"/>
<dbReference type="InterPro" id="IPR029060">
    <property type="entry name" value="PIN-like_dom_sf"/>
</dbReference>
<dbReference type="Gene3D" id="3.40.50.1010">
    <property type="entry name" value="5'-nuclease"/>
    <property type="match status" value="1"/>
</dbReference>
<proteinExistence type="predicted"/>
<comment type="caution">
    <text evidence="2">The sequence shown here is derived from an EMBL/GenBank/DDBJ whole genome shotgun (WGS) entry which is preliminary data.</text>
</comment>
<dbReference type="SUPFAM" id="SSF88723">
    <property type="entry name" value="PIN domain-like"/>
    <property type="match status" value="1"/>
</dbReference>
<gene>
    <name evidence="2" type="ORF">G7B40_027055</name>
</gene>
<accession>A0AAP5IB11</accession>
<reference evidence="3" key="1">
    <citation type="journal article" date="2021" name="Science">
        <title>Hunting the eagle killer: A cyanobacterial neurotoxin causes vacuolar myelinopathy.</title>
        <authorList>
            <person name="Breinlinger S."/>
            <person name="Phillips T.J."/>
            <person name="Haram B.N."/>
            <person name="Mares J."/>
            <person name="Martinez Yerena J.A."/>
            <person name="Hrouzek P."/>
            <person name="Sobotka R."/>
            <person name="Henderson W.M."/>
            <person name="Schmieder P."/>
            <person name="Williams S.M."/>
            <person name="Lauderdale J.D."/>
            <person name="Wilde H.D."/>
            <person name="Gerrin W."/>
            <person name="Kust A."/>
            <person name="Washington J.W."/>
            <person name="Wagner C."/>
            <person name="Geier B."/>
            <person name="Liebeke M."/>
            <person name="Enke H."/>
            <person name="Niedermeyer T.H.J."/>
            <person name="Wilde S.B."/>
        </authorList>
    </citation>
    <scope>NUCLEOTIDE SEQUENCE [LARGE SCALE GENOMIC DNA]</scope>
    <source>
        <strain evidence="3">Thurmond2011</strain>
    </source>
</reference>
<evidence type="ECO:0000259" key="1">
    <source>
        <dbReference type="Pfam" id="PF01850"/>
    </source>
</evidence>
<keyword evidence="3" id="KW-1185">Reference proteome</keyword>
<dbReference type="Proteomes" id="UP000667802">
    <property type="component" value="Unassembled WGS sequence"/>
</dbReference>
<organism evidence="2 3">
    <name type="scientific">Aetokthonos hydrillicola Thurmond2011</name>
    <dbReference type="NCBI Taxonomy" id="2712845"/>
    <lineage>
        <taxon>Bacteria</taxon>
        <taxon>Bacillati</taxon>
        <taxon>Cyanobacteriota</taxon>
        <taxon>Cyanophyceae</taxon>
        <taxon>Nostocales</taxon>
        <taxon>Hapalosiphonaceae</taxon>
        <taxon>Aetokthonos</taxon>
    </lineage>
</organism>
<name>A0AAP5IB11_9CYAN</name>
<evidence type="ECO:0000313" key="3">
    <source>
        <dbReference type="Proteomes" id="UP000667802"/>
    </source>
</evidence>
<sequence>MTYYRVILVDSSLLIAFYNATDAYHTQVRGFFANCTSDLITTVACVTEVMYFLAFNSRVQNTFLSHLTNGVYSCEHLTTEDFTRIAELNAQYANLPGDFADLSLIAISERLEIAAIATLDKDFDIYRRYRRSPFERVFRP</sequence>
<feature type="domain" description="PIN" evidence="1">
    <location>
        <begin position="7"/>
        <end position="126"/>
    </location>
</feature>